<feature type="binding site" evidence="9">
    <location>
        <position position="174"/>
    </location>
    <ligand>
        <name>Ca(2+)</name>
        <dbReference type="ChEBI" id="CHEBI:29108"/>
        <label>2</label>
    </ligand>
</feature>
<dbReference type="eggNOG" id="ENOG502QT8W">
    <property type="taxonomic scope" value="Eukaryota"/>
</dbReference>
<dbReference type="GeneID" id="19142271"/>
<keyword evidence="6 11" id="KW-1015">Disulfide bond</keyword>
<protein>
    <recommendedName>
        <fullName evidence="12">Peroxidase</fullName>
        <ecNumber evidence="12">1.11.1.-</ecNumber>
    </recommendedName>
</protein>
<sequence length="297" mass="32011">MRPSAITLFALAVTPISAVDISPRAGTCPAVWQTIAADLTNLFRGCNKAARSAVRAVLHDCLPDGCNGSLILSQEECSRVENLGLQALCTTLNQKRIQYRVGAADMVQFAGAMALSACPLGPQVQALVGRKDSPQAAPRNGLPRSSDTVQKILSMFAAKGFSPQDVVALLGTHSIAIQFQDDPSRAGASLDSTPAVCDIRYYAETKAGTAPYSLRSDRLMSSAAETYRSWAVFAKSTALWANAFTSAWNRFAVIGNNVQTLQDCSHLVPKSRVPRARQVAHAQMMEKLTKKFIEKEH</sequence>
<evidence type="ECO:0000256" key="10">
    <source>
        <dbReference type="PIRSR" id="PIRSR601621-3"/>
    </source>
</evidence>
<evidence type="ECO:0000259" key="13">
    <source>
        <dbReference type="PROSITE" id="PS50873"/>
    </source>
</evidence>
<feature type="site" description="Transition state stabilizer" evidence="10">
    <location>
        <position position="55"/>
    </location>
</feature>
<dbReference type="InterPro" id="IPR019793">
    <property type="entry name" value="Peroxidases_heam-ligand_BS"/>
</dbReference>
<evidence type="ECO:0000256" key="5">
    <source>
        <dbReference type="ARBA" id="ARBA00023004"/>
    </source>
</evidence>
<dbReference type="Proteomes" id="UP000053841">
    <property type="component" value="Unassembled WGS sequence"/>
</dbReference>
<feature type="chain" id="PRO_5006994361" description="Peroxidase" evidence="12">
    <location>
        <begin position="19"/>
        <end position="297"/>
    </location>
</feature>
<evidence type="ECO:0000256" key="7">
    <source>
        <dbReference type="ARBA" id="ARBA00023180"/>
    </source>
</evidence>
<proteinExistence type="inferred from homology"/>
<dbReference type="InterPro" id="IPR002016">
    <property type="entry name" value="Haem_peroxidase"/>
</dbReference>
<dbReference type="EC" id="1.11.1.-" evidence="12"/>
<dbReference type="PRINTS" id="PR00458">
    <property type="entry name" value="PEROXIDASE"/>
</dbReference>
<evidence type="ECO:0000256" key="8">
    <source>
        <dbReference type="PIRSR" id="PIRSR601621-1"/>
    </source>
</evidence>
<dbReference type="InterPro" id="IPR001621">
    <property type="entry name" value="Ligninase"/>
</dbReference>
<dbReference type="GO" id="GO:0020037">
    <property type="term" value="F:heme binding"/>
    <property type="evidence" value="ECO:0007669"/>
    <property type="project" value="UniProtKB-UniRule"/>
</dbReference>
<evidence type="ECO:0000256" key="1">
    <source>
        <dbReference type="ARBA" id="ARBA00000189"/>
    </source>
</evidence>
<feature type="binding site" evidence="9">
    <location>
        <position position="193"/>
    </location>
    <ligand>
        <name>Ca(2+)</name>
        <dbReference type="ChEBI" id="CHEBI:29108"/>
        <label>2</label>
    </ligand>
</feature>
<evidence type="ECO:0000256" key="2">
    <source>
        <dbReference type="ARBA" id="ARBA00006089"/>
    </source>
</evidence>
<feature type="active site" description="Proton acceptor" evidence="8">
    <location>
        <position position="59"/>
    </location>
</feature>
<dbReference type="SUPFAM" id="SSF48113">
    <property type="entry name" value="Heme-dependent peroxidases"/>
    <property type="match status" value="1"/>
</dbReference>
<evidence type="ECO:0000256" key="11">
    <source>
        <dbReference type="PIRSR" id="PIRSR601621-4"/>
    </source>
</evidence>
<feature type="binding site" evidence="9">
    <location>
        <position position="60"/>
    </location>
    <ligand>
        <name>Ca(2+)</name>
        <dbReference type="ChEBI" id="CHEBI:29108"/>
        <label>1</label>
    </ligand>
</feature>
<evidence type="ECO:0000256" key="4">
    <source>
        <dbReference type="ARBA" id="ARBA00022723"/>
    </source>
</evidence>
<keyword evidence="12" id="KW-0732">Signal</keyword>
<feature type="binding site" evidence="9">
    <location>
        <position position="198"/>
    </location>
    <ligand>
        <name>Ca(2+)</name>
        <dbReference type="ChEBI" id="CHEBI:29108"/>
        <label>2</label>
    </ligand>
</feature>
<feature type="binding site" evidence="9">
    <location>
        <position position="65"/>
    </location>
    <ligand>
        <name>Ca(2+)</name>
        <dbReference type="ChEBI" id="CHEBI:29108"/>
        <label>1</label>
    </ligand>
</feature>
<dbReference type="Gene3D" id="1.10.420.10">
    <property type="entry name" value="Peroxidase, domain 2"/>
    <property type="match status" value="1"/>
</dbReference>
<evidence type="ECO:0000256" key="3">
    <source>
        <dbReference type="ARBA" id="ARBA00022559"/>
    </source>
</evidence>
<dbReference type="PANTHER" id="PTHR31517">
    <property type="match status" value="1"/>
</dbReference>
<dbReference type="GO" id="GO:0006979">
    <property type="term" value="P:response to oxidative stress"/>
    <property type="evidence" value="ECO:0007669"/>
    <property type="project" value="InterPro"/>
</dbReference>
<dbReference type="PRINTS" id="PR00462">
    <property type="entry name" value="LIGNINASE"/>
</dbReference>
<dbReference type="GO" id="GO:0046872">
    <property type="term" value="F:metal ion binding"/>
    <property type="evidence" value="ECO:0007669"/>
    <property type="project" value="UniProtKB-UniRule"/>
</dbReference>
<reference evidence="14 15" key="1">
    <citation type="journal article" date="2013" name="PLoS Genet.">
        <title>Comparative genome structure, secondary metabolite, and effector coding capacity across Cochliobolus pathogens.</title>
        <authorList>
            <person name="Condon B.J."/>
            <person name="Leng Y."/>
            <person name="Wu D."/>
            <person name="Bushley K.E."/>
            <person name="Ohm R.A."/>
            <person name="Otillar R."/>
            <person name="Martin J."/>
            <person name="Schackwitz W."/>
            <person name="Grimwood J."/>
            <person name="MohdZainudin N."/>
            <person name="Xue C."/>
            <person name="Wang R."/>
            <person name="Manning V.A."/>
            <person name="Dhillon B."/>
            <person name="Tu Z.J."/>
            <person name="Steffenson B.J."/>
            <person name="Salamov A."/>
            <person name="Sun H."/>
            <person name="Lowry S."/>
            <person name="LaButti K."/>
            <person name="Han J."/>
            <person name="Copeland A."/>
            <person name="Lindquist E."/>
            <person name="Barry K."/>
            <person name="Schmutz J."/>
            <person name="Baker S.E."/>
            <person name="Ciuffetti L.M."/>
            <person name="Grigoriev I.V."/>
            <person name="Zhong S."/>
            <person name="Turgeon B.G."/>
        </authorList>
    </citation>
    <scope>NUCLEOTIDE SEQUENCE [LARGE SCALE GENOMIC DNA]</scope>
    <source>
        <strain evidence="14 15">26-R-13</strain>
    </source>
</reference>
<keyword evidence="12" id="KW-0560">Oxidoreductase</keyword>
<dbReference type="InterPro" id="IPR000823">
    <property type="entry name" value="Peroxidase_pln"/>
</dbReference>
<evidence type="ECO:0000256" key="6">
    <source>
        <dbReference type="ARBA" id="ARBA00023157"/>
    </source>
</evidence>
<evidence type="ECO:0000256" key="12">
    <source>
        <dbReference type="RuleBase" id="RU363051"/>
    </source>
</evidence>
<dbReference type="KEGG" id="bze:COCCADRAFT_100992"/>
<organism evidence="14 15">
    <name type="scientific">Cochliobolus carbonum (strain 26-R-13)</name>
    <name type="common">Maize leaf spot fungus</name>
    <name type="synonym">Bipolaris zeicola</name>
    <dbReference type="NCBI Taxonomy" id="930089"/>
    <lineage>
        <taxon>Eukaryota</taxon>
        <taxon>Fungi</taxon>
        <taxon>Dikarya</taxon>
        <taxon>Ascomycota</taxon>
        <taxon>Pezizomycotina</taxon>
        <taxon>Dothideomycetes</taxon>
        <taxon>Pleosporomycetidae</taxon>
        <taxon>Pleosporales</taxon>
        <taxon>Pleosporineae</taxon>
        <taxon>Pleosporaceae</taxon>
        <taxon>Bipolaris</taxon>
    </lineage>
</organism>
<evidence type="ECO:0000313" key="15">
    <source>
        <dbReference type="Proteomes" id="UP000053841"/>
    </source>
</evidence>
<comment type="catalytic activity">
    <reaction evidence="1">
        <text>2 a phenolic donor + H2O2 = 2 a phenolic radical donor + 2 H2O</text>
        <dbReference type="Rhea" id="RHEA:56136"/>
        <dbReference type="ChEBI" id="CHEBI:15377"/>
        <dbReference type="ChEBI" id="CHEBI:16240"/>
        <dbReference type="ChEBI" id="CHEBI:139520"/>
        <dbReference type="ChEBI" id="CHEBI:139521"/>
        <dbReference type="EC" id="1.11.1.7"/>
    </reaction>
</comment>
<keyword evidence="9 12" id="KW-0106">Calcium</keyword>
<comment type="cofactor">
    <cofactor evidence="9 12">
        <name>Ca(2+)</name>
        <dbReference type="ChEBI" id="CHEBI:29108"/>
    </cofactor>
    <text evidence="9 12">Binds 2 calcium ions per subunit.</text>
</comment>
<dbReference type="AlphaFoldDB" id="W6Y1P6"/>
<dbReference type="PROSITE" id="PS00435">
    <property type="entry name" value="PEROXIDASE_1"/>
    <property type="match status" value="1"/>
</dbReference>
<dbReference type="RefSeq" id="XP_007714156.1">
    <property type="nucleotide sequence ID" value="XM_007715966.1"/>
</dbReference>
<keyword evidence="4 9" id="KW-0479">Metal-binding</keyword>
<comment type="cofactor">
    <cofactor evidence="9">
        <name>heme b</name>
        <dbReference type="ChEBI" id="CHEBI:60344"/>
    </cofactor>
    <text evidence="9">Binds 1 heme b (iron(II)-protoporphyrin IX) group per subunit.</text>
</comment>
<feature type="binding site" description="axial binding residue" evidence="9">
    <location>
        <position position="173"/>
    </location>
    <ligand>
        <name>heme b</name>
        <dbReference type="ChEBI" id="CHEBI:60344"/>
    </ligand>
    <ligandPart>
        <name>Fe</name>
        <dbReference type="ChEBI" id="CHEBI:18248"/>
    </ligandPart>
</feature>
<feature type="domain" description="Plant heme peroxidase family profile" evidence="13">
    <location>
        <begin position="27"/>
        <end position="175"/>
    </location>
</feature>
<gene>
    <name evidence="14" type="ORF">COCCADRAFT_100992</name>
</gene>
<dbReference type="InterPro" id="IPR010255">
    <property type="entry name" value="Haem_peroxidase_sf"/>
</dbReference>
<keyword evidence="7" id="KW-0325">Glycoprotein</keyword>
<dbReference type="GO" id="GO:0140825">
    <property type="term" value="F:lactoperoxidase activity"/>
    <property type="evidence" value="ECO:0007669"/>
    <property type="project" value="UniProtKB-EC"/>
</dbReference>
<feature type="binding site" evidence="9">
    <location>
        <position position="191"/>
    </location>
    <ligand>
        <name>Ca(2+)</name>
        <dbReference type="ChEBI" id="CHEBI:29108"/>
        <label>2</label>
    </ligand>
</feature>
<accession>W6Y1P6</accession>
<comment type="similarity">
    <text evidence="2 12">Belongs to the peroxidase family. Ligninase subfamily.</text>
</comment>
<name>W6Y1P6_COCC2</name>
<dbReference type="PROSITE" id="PS50873">
    <property type="entry name" value="PEROXIDASE_4"/>
    <property type="match status" value="1"/>
</dbReference>
<feature type="disulfide bond" evidence="11">
    <location>
        <begin position="46"/>
        <end position="118"/>
    </location>
</feature>
<keyword evidence="9" id="KW-0349">Heme</keyword>
<dbReference type="EMBL" id="KI964659">
    <property type="protein sequence ID" value="EUC31530.1"/>
    <property type="molecule type" value="Genomic_DNA"/>
</dbReference>
<keyword evidence="5 9" id="KW-0408">Iron</keyword>
<feature type="binding site" evidence="9">
    <location>
        <position position="69"/>
    </location>
    <ligand>
        <name>Ca(2+)</name>
        <dbReference type="ChEBI" id="CHEBI:29108"/>
        <label>1</label>
    </ligand>
</feature>
<dbReference type="Pfam" id="PF00141">
    <property type="entry name" value="peroxidase"/>
    <property type="match status" value="1"/>
</dbReference>
<dbReference type="Gene3D" id="1.10.520.10">
    <property type="match status" value="1"/>
</dbReference>
<evidence type="ECO:0000313" key="14">
    <source>
        <dbReference type="EMBL" id="EUC31530.1"/>
    </source>
</evidence>
<dbReference type="HOGENOM" id="CLU_041038_0_1_1"/>
<evidence type="ECO:0000256" key="9">
    <source>
        <dbReference type="PIRSR" id="PIRSR601621-2"/>
    </source>
</evidence>
<keyword evidence="3 12" id="KW-0575">Peroxidase</keyword>
<feature type="signal peptide" evidence="12">
    <location>
        <begin position="1"/>
        <end position="18"/>
    </location>
</feature>
<keyword evidence="15" id="KW-1185">Reference proteome</keyword>
<dbReference type="PANTHER" id="PTHR31517:SF48">
    <property type="entry name" value="PEROXIDASE 16-RELATED"/>
    <property type="match status" value="1"/>
</dbReference>
<dbReference type="OrthoDB" id="2113341at2759"/>